<organism evidence="1 2">
    <name type="scientific">Massilia forsythiae</name>
    <dbReference type="NCBI Taxonomy" id="2728020"/>
    <lineage>
        <taxon>Bacteria</taxon>
        <taxon>Pseudomonadati</taxon>
        <taxon>Pseudomonadota</taxon>
        <taxon>Betaproteobacteria</taxon>
        <taxon>Burkholderiales</taxon>
        <taxon>Oxalobacteraceae</taxon>
        <taxon>Telluria group</taxon>
        <taxon>Massilia</taxon>
    </lineage>
</organism>
<dbReference type="EMBL" id="CP051685">
    <property type="protein sequence ID" value="QJD98642.1"/>
    <property type="molecule type" value="Genomic_DNA"/>
</dbReference>
<accession>A0A7Z2VSI3</accession>
<gene>
    <name evidence="1" type="ORF">HH212_00120</name>
</gene>
<proteinExistence type="predicted"/>
<name>A0A7Z2VSI3_9BURK</name>
<evidence type="ECO:0000313" key="1">
    <source>
        <dbReference type="EMBL" id="QJD98642.1"/>
    </source>
</evidence>
<protein>
    <submittedName>
        <fullName evidence="1">Uncharacterized protein</fullName>
    </submittedName>
</protein>
<dbReference type="Proteomes" id="UP000502415">
    <property type="component" value="Chromosome"/>
</dbReference>
<evidence type="ECO:0000313" key="2">
    <source>
        <dbReference type="Proteomes" id="UP000502415"/>
    </source>
</evidence>
<dbReference type="RefSeq" id="WP_169433542.1">
    <property type="nucleotide sequence ID" value="NZ_CP051685.1"/>
</dbReference>
<keyword evidence="2" id="KW-1185">Reference proteome</keyword>
<dbReference type="AlphaFoldDB" id="A0A7Z2VSI3"/>
<dbReference type="KEGG" id="mfy:HH212_00120"/>
<sequence length="75" mass="8687">MSFIRYMLADWRIAFVPQIGAEYRYASNGPFEIGPRFTPKALSRGYVLYEIKFENEFVSEMAASYGVFASLYRPV</sequence>
<reference evidence="1 2" key="1">
    <citation type="submission" date="2020-04" db="EMBL/GenBank/DDBJ databases">
        <title>Genome sequencing of novel species.</title>
        <authorList>
            <person name="Heo J."/>
            <person name="Kim S.-J."/>
            <person name="Kim J.-S."/>
            <person name="Hong S.-B."/>
            <person name="Kwon S.-W."/>
        </authorList>
    </citation>
    <scope>NUCLEOTIDE SEQUENCE [LARGE SCALE GENOMIC DNA]</scope>
    <source>
        <strain evidence="1 2">GN2-R2</strain>
    </source>
</reference>